<dbReference type="AlphaFoldDB" id="A0A495WM38"/>
<dbReference type="OrthoDB" id="9181649at2"/>
<keyword evidence="2" id="KW-1185">Reference proteome</keyword>
<proteinExistence type="predicted"/>
<sequence>MTDDLQYCYCCRVHHPRDQMRLYPTRAGHRWRCVRSIEAARLDRQSRDAFGRQQTRINHETSQRQAAWNLLQRLGKTL</sequence>
<dbReference type="Proteomes" id="UP000270626">
    <property type="component" value="Unassembled WGS sequence"/>
</dbReference>
<reference evidence="1 2" key="1">
    <citation type="submission" date="2018-10" db="EMBL/GenBank/DDBJ databases">
        <title>Genomic Encyclopedia of Type Strains, Phase IV (KMG-IV): sequencing the most valuable type-strain genomes for metagenomic binning, comparative biology and taxonomic classification.</title>
        <authorList>
            <person name="Goeker M."/>
        </authorList>
    </citation>
    <scope>NUCLEOTIDE SEQUENCE [LARGE SCALE GENOMIC DNA]</scope>
    <source>
        <strain evidence="1 2">DSM 23841</strain>
    </source>
</reference>
<organism evidence="1 2">
    <name type="scientific">Azonexus fungiphilus</name>
    <dbReference type="NCBI Taxonomy" id="146940"/>
    <lineage>
        <taxon>Bacteria</taxon>
        <taxon>Pseudomonadati</taxon>
        <taxon>Pseudomonadota</taxon>
        <taxon>Betaproteobacteria</taxon>
        <taxon>Rhodocyclales</taxon>
        <taxon>Azonexaceae</taxon>
        <taxon>Azonexus</taxon>
    </lineage>
</organism>
<comment type="caution">
    <text evidence="1">The sequence shown here is derived from an EMBL/GenBank/DDBJ whole genome shotgun (WGS) entry which is preliminary data.</text>
</comment>
<protein>
    <submittedName>
        <fullName evidence="1">Uncharacterized protein</fullName>
    </submittedName>
</protein>
<evidence type="ECO:0000313" key="1">
    <source>
        <dbReference type="EMBL" id="RKT62367.1"/>
    </source>
</evidence>
<gene>
    <name evidence="1" type="ORF">DFR40_0424</name>
</gene>
<dbReference type="EMBL" id="RBXP01000004">
    <property type="protein sequence ID" value="RKT62367.1"/>
    <property type="molecule type" value="Genomic_DNA"/>
</dbReference>
<accession>A0A495WM38</accession>
<evidence type="ECO:0000313" key="2">
    <source>
        <dbReference type="Proteomes" id="UP000270626"/>
    </source>
</evidence>
<name>A0A495WM38_9RHOO</name>